<dbReference type="InterPro" id="IPR000659">
    <property type="entry name" value="Pyridox_Oxase"/>
</dbReference>
<dbReference type="InterPro" id="IPR011576">
    <property type="entry name" value="Pyridox_Oxase_N"/>
</dbReference>
<evidence type="ECO:0000256" key="3">
    <source>
        <dbReference type="ARBA" id="ARBA00022630"/>
    </source>
</evidence>
<evidence type="ECO:0000256" key="4">
    <source>
        <dbReference type="ARBA" id="ARBA00022643"/>
    </source>
</evidence>
<protein>
    <submittedName>
        <fullName evidence="9">Pyridoxal 5'-phosphate synthase</fullName>
    </submittedName>
</protein>
<accession>A0ABP5UZ00</accession>
<dbReference type="InterPro" id="IPR019576">
    <property type="entry name" value="Pyridoxamine_oxidase_dimer_C"/>
</dbReference>
<keyword evidence="10" id="KW-1185">Reference proteome</keyword>
<dbReference type="NCBIfam" id="NF004231">
    <property type="entry name" value="PRK05679.1"/>
    <property type="match status" value="1"/>
</dbReference>
<evidence type="ECO:0000256" key="2">
    <source>
        <dbReference type="ARBA" id="ARBA00007301"/>
    </source>
</evidence>
<dbReference type="Pfam" id="PF10590">
    <property type="entry name" value="PNP_phzG_C"/>
    <property type="match status" value="1"/>
</dbReference>
<organism evidence="9 10">
    <name type="scientific">Streptomyces glaucosporus</name>
    <dbReference type="NCBI Taxonomy" id="284044"/>
    <lineage>
        <taxon>Bacteria</taxon>
        <taxon>Bacillati</taxon>
        <taxon>Actinomycetota</taxon>
        <taxon>Actinomycetes</taxon>
        <taxon>Kitasatosporales</taxon>
        <taxon>Streptomycetaceae</taxon>
        <taxon>Streptomyces</taxon>
    </lineage>
</organism>
<feature type="domain" description="Pyridoxine 5'-phosphate oxidase dimerisation C-terminal" evidence="8">
    <location>
        <begin position="180"/>
        <end position="222"/>
    </location>
</feature>
<comment type="similarity">
    <text evidence="2">Belongs to the pyridoxamine 5'-phosphate oxidase family.</text>
</comment>
<evidence type="ECO:0000256" key="1">
    <source>
        <dbReference type="ARBA" id="ARBA00001917"/>
    </source>
</evidence>
<proteinExistence type="inferred from homology"/>
<reference evidence="10" key="1">
    <citation type="journal article" date="2019" name="Int. J. Syst. Evol. Microbiol.">
        <title>The Global Catalogue of Microorganisms (GCM) 10K type strain sequencing project: providing services to taxonomists for standard genome sequencing and annotation.</title>
        <authorList>
            <consortium name="The Broad Institute Genomics Platform"/>
            <consortium name="The Broad Institute Genome Sequencing Center for Infectious Disease"/>
            <person name="Wu L."/>
            <person name="Ma J."/>
        </authorList>
    </citation>
    <scope>NUCLEOTIDE SEQUENCE [LARGE SCALE GENOMIC DNA]</scope>
    <source>
        <strain evidence="10">JCM 6921</strain>
    </source>
</reference>
<keyword evidence="5" id="KW-0560">Oxidoreductase</keyword>
<evidence type="ECO:0000259" key="8">
    <source>
        <dbReference type="Pfam" id="PF10590"/>
    </source>
</evidence>
<dbReference type="PIRSF" id="PIRSF000190">
    <property type="entry name" value="Pyd_amn-ph_oxd"/>
    <property type="match status" value="1"/>
</dbReference>
<comment type="caution">
    <text evidence="9">The sequence shown here is derived from an EMBL/GenBank/DDBJ whole genome shotgun (WGS) entry which is preliminary data.</text>
</comment>
<evidence type="ECO:0000256" key="6">
    <source>
        <dbReference type="SAM" id="MobiDB-lite"/>
    </source>
</evidence>
<dbReference type="EMBL" id="BAAATJ010000004">
    <property type="protein sequence ID" value="GAA2390852.1"/>
    <property type="molecule type" value="Genomic_DNA"/>
</dbReference>
<keyword evidence="4" id="KW-0288">FMN</keyword>
<feature type="compositionally biased region" description="Basic and acidic residues" evidence="6">
    <location>
        <begin position="125"/>
        <end position="139"/>
    </location>
</feature>
<dbReference type="Pfam" id="PF01243">
    <property type="entry name" value="PNPOx_N"/>
    <property type="match status" value="1"/>
</dbReference>
<gene>
    <name evidence="9" type="ORF">GCM10010420_13490</name>
</gene>
<dbReference type="InterPro" id="IPR012349">
    <property type="entry name" value="Split_barrel_FMN-bd"/>
</dbReference>
<evidence type="ECO:0000313" key="9">
    <source>
        <dbReference type="EMBL" id="GAA2390852.1"/>
    </source>
</evidence>
<dbReference type="PANTHER" id="PTHR10851:SF0">
    <property type="entry name" value="PYRIDOXINE-5'-PHOSPHATE OXIDASE"/>
    <property type="match status" value="1"/>
</dbReference>
<dbReference type="SUPFAM" id="SSF50475">
    <property type="entry name" value="FMN-binding split barrel"/>
    <property type="match status" value="1"/>
</dbReference>
<name>A0ABP5UZ00_9ACTN</name>
<sequence>MTEAIRDRLRGIPVFAHAGHVGAEDFEDSGLPENPVPVVAEWILAAHAAGQPEPHAMSLCTVDAQGIPSSRVLLVKDVDADRLFFATPADSRKGTDIASNPHVAAHFYWPVTGRQVRITGTASAQDRDASERDFAERGRGSRLSAHLHRPGPLPDRRTALEEFRRLDALHPDRVPCPPSWTLYAITPTEVEFWEAGTDRVHHRVRYRRDTAGDAWRHELLWP</sequence>
<dbReference type="RefSeq" id="WP_344629933.1">
    <property type="nucleotide sequence ID" value="NZ_BAAATJ010000004.1"/>
</dbReference>
<feature type="region of interest" description="Disordered" evidence="6">
    <location>
        <begin position="121"/>
        <end position="151"/>
    </location>
</feature>
<evidence type="ECO:0000313" key="10">
    <source>
        <dbReference type="Proteomes" id="UP001500058"/>
    </source>
</evidence>
<feature type="domain" description="Pyridoxamine 5'-phosphate oxidase N-terminal" evidence="7">
    <location>
        <begin position="46"/>
        <end position="157"/>
    </location>
</feature>
<evidence type="ECO:0000259" key="7">
    <source>
        <dbReference type="Pfam" id="PF01243"/>
    </source>
</evidence>
<dbReference type="Gene3D" id="2.30.110.10">
    <property type="entry name" value="Electron Transport, Fmn-binding Protein, Chain A"/>
    <property type="match status" value="1"/>
</dbReference>
<keyword evidence="3" id="KW-0285">Flavoprotein</keyword>
<comment type="cofactor">
    <cofactor evidence="1">
        <name>FMN</name>
        <dbReference type="ChEBI" id="CHEBI:58210"/>
    </cofactor>
</comment>
<dbReference type="Proteomes" id="UP001500058">
    <property type="component" value="Unassembled WGS sequence"/>
</dbReference>
<dbReference type="PANTHER" id="PTHR10851">
    <property type="entry name" value="PYRIDOXINE-5-PHOSPHATE OXIDASE"/>
    <property type="match status" value="1"/>
</dbReference>
<evidence type="ECO:0000256" key="5">
    <source>
        <dbReference type="ARBA" id="ARBA00023002"/>
    </source>
</evidence>